<dbReference type="RefSeq" id="WP_091875105.1">
    <property type="nucleotide sequence ID" value="NZ_FOLD01000015.1"/>
</dbReference>
<dbReference type="Gene3D" id="2.170.150.70">
    <property type="match status" value="1"/>
</dbReference>
<dbReference type="AlphaFoldDB" id="A0A1I1P4Q9"/>
<keyword evidence="3" id="KW-1185">Reference proteome</keyword>
<organism evidence="2 3">
    <name type="scientific">Massilia yuzhufengensis</name>
    <dbReference type="NCBI Taxonomy" id="1164594"/>
    <lineage>
        <taxon>Bacteria</taxon>
        <taxon>Pseudomonadati</taxon>
        <taxon>Pseudomonadota</taxon>
        <taxon>Betaproteobacteria</taxon>
        <taxon>Burkholderiales</taxon>
        <taxon>Oxalobacteraceae</taxon>
        <taxon>Telluria group</taxon>
        <taxon>Massilia</taxon>
    </lineage>
</organism>
<name>A0A1I1P4Q9_9BURK</name>
<dbReference type="InterPro" id="IPR046149">
    <property type="entry name" value="DUF6151"/>
</dbReference>
<dbReference type="InterPro" id="IPR011057">
    <property type="entry name" value="Mss4-like_sf"/>
</dbReference>
<evidence type="ECO:0000313" key="3">
    <source>
        <dbReference type="Proteomes" id="UP000198639"/>
    </source>
</evidence>
<dbReference type="SUPFAM" id="SSF51316">
    <property type="entry name" value="Mss4-like"/>
    <property type="match status" value="1"/>
</dbReference>
<evidence type="ECO:0000313" key="2">
    <source>
        <dbReference type="EMBL" id="SFD04931.1"/>
    </source>
</evidence>
<dbReference type="Proteomes" id="UP000198639">
    <property type="component" value="Unassembled WGS sequence"/>
</dbReference>
<gene>
    <name evidence="2" type="ORF">SAMN05216204_1154</name>
</gene>
<dbReference type="STRING" id="1164594.SAMN05216204_1154"/>
<dbReference type="EMBL" id="FOLD01000015">
    <property type="protein sequence ID" value="SFD04931.1"/>
    <property type="molecule type" value="Genomic_DNA"/>
</dbReference>
<feature type="region of interest" description="Disordered" evidence="1">
    <location>
        <begin position="173"/>
        <end position="196"/>
    </location>
</feature>
<evidence type="ECO:0000256" key="1">
    <source>
        <dbReference type="SAM" id="MobiDB-lite"/>
    </source>
</evidence>
<dbReference type="OrthoDB" id="5500342at2"/>
<sequence>MTMTMALRCRCGQVRGQVDTQGVAARAMCYCKDCQAYGHFLGTDVLDPAGGTEVAATLPAAVRFSEGVEHLACMSLSPKGLYRWYAGCCRTPIANTPRNPRMSYAGVVRACLDAPDAELDRAFGPLKARAETASAAAPVPASTASLAWVGVKVSVMLLKARLGGGYKDNPFFKPGSSEPLRSPQVLSLEERQALTP</sequence>
<proteinExistence type="predicted"/>
<reference evidence="3" key="1">
    <citation type="submission" date="2016-10" db="EMBL/GenBank/DDBJ databases">
        <authorList>
            <person name="Varghese N."/>
            <person name="Submissions S."/>
        </authorList>
    </citation>
    <scope>NUCLEOTIDE SEQUENCE [LARGE SCALE GENOMIC DNA]</scope>
    <source>
        <strain evidence="3">CGMCC 1.12041</strain>
    </source>
</reference>
<dbReference type="Pfam" id="PF19648">
    <property type="entry name" value="DUF6151"/>
    <property type="match status" value="1"/>
</dbReference>
<accession>A0A1I1P4Q9</accession>
<protein>
    <submittedName>
        <fullName evidence="2">Uncharacterized conserved protein</fullName>
    </submittedName>
</protein>